<dbReference type="EMBL" id="CAXIPU020000386">
    <property type="protein sequence ID" value="CAL1671654.1"/>
    <property type="molecule type" value="Genomic_DNA"/>
</dbReference>
<evidence type="ECO:0000313" key="2">
    <source>
        <dbReference type="Proteomes" id="UP001497644"/>
    </source>
</evidence>
<proteinExistence type="predicted"/>
<comment type="caution">
    <text evidence="1">The sequence shown here is derived from an EMBL/GenBank/DDBJ whole genome shotgun (WGS) entry which is preliminary data.</text>
</comment>
<accession>A0AAV2MWD8</accession>
<dbReference type="AlphaFoldDB" id="A0AAV2MWD8"/>
<sequence length="188" mass="21607">MRNNDARQSRPCGLKRRLLLARKEVELVWQGERFMNQALFDVFPERSLESIKFKRKQPAYREALKTLMDSIPERDNDDVPQSVPEPDSANFRQNIEEHLSAFPAPSSNAFMSARLAGICNSFTMKNQATIIKELYLRSVFPIKLRGARLITSLLTFLRDGTNVELSMHELRICSVKTGANVHACYWMT</sequence>
<organism evidence="1 2">
    <name type="scientific">Lasius platythorax</name>
    <dbReference type="NCBI Taxonomy" id="488582"/>
    <lineage>
        <taxon>Eukaryota</taxon>
        <taxon>Metazoa</taxon>
        <taxon>Ecdysozoa</taxon>
        <taxon>Arthropoda</taxon>
        <taxon>Hexapoda</taxon>
        <taxon>Insecta</taxon>
        <taxon>Pterygota</taxon>
        <taxon>Neoptera</taxon>
        <taxon>Endopterygota</taxon>
        <taxon>Hymenoptera</taxon>
        <taxon>Apocrita</taxon>
        <taxon>Aculeata</taxon>
        <taxon>Formicoidea</taxon>
        <taxon>Formicidae</taxon>
        <taxon>Formicinae</taxon>
        <taxon>Lasius</taxon>
        <taxon>Lasius</taxon>
    </lineage>
</organism>
<dbReference type="Proteomes" id="UP001497644">
    <property type="component" value="Unassembled WGS sequence"/>
</dbReference>
<reference evidence="1" key="1">
    <citation type="submission" date="2024-04" db="EMBL/GenBank/DDBJ databases">
        <authorList>
            <consortium name="Molecular Ecology Group"/>
        </authorList>
    </citation>
    <scope>NUCLEOTIDE SEQUENCE</scope>
</reference>
<keyword evidence="2" id="KW-1185">Reference proteome</keyword>
<evidence type="ECO:0000313" key="1">
    <source>
        <dbReference type="EMBL" id="CAL1671654.1"/>
    </source>
</evidence>
<name>A0AAV2MWD8_9HYME</name>
<protein>
    <submittedName>
        <fullName evidence="1">Uncharacterized protein</fullName>
    </submittedName>
</protein>
<gene>
    <name evidence="1" type="ORF">LPLAT_LOCUS4088</name>
</gene>